<sequence>MDLSQILESLGQQQLIAHPPITCASPGCRNLSLSDQNGYTNRLCYGHMLTSLTETFPPAVATTTTAVSSPTAEYPTPNHHPQQYLGFPSILASRSILFNRQRDNYFNNMYHEQAIRGYAPNNYFNNNATQDLKSSSLNQAVTPPTPTTTDCPFVQNQIMAPQQNYQIKQMTTPPNANPNNEFSFYMRPCPNNYCDGGVSCSNCASYSQSIYPTTYPQQIVHNNKSNDIPLCNQYGCRNPCQINNGQLLKFCCGAYCGTNDIQQGSQPMSPISSHAGTTPTTASGTPAFTAAIPALTMGMPTLTSGMATPTAGPSPLTIDTNQAPNLDPADSPIPSSATTMPETPTHNYDSTTSIVNYPENKLEESIVPYVIKDNNTLSPAMSIEPERKMSLKREAVDENDLEDDDIQPIKAKSKKKKMSSTSTTTTTSTDKNIPSRECSRTGCGRQTMTKNKRAKRYNAYCSPECFWKETETLLETRAVILDKNDSDYNKVSTKFKENLKSYRIKFILRLQMSSEITNRHFTAREKMMKSQGADDKSKISRKMYHGTKSICDPSKIITGGNPTFCKEKLCGMCGIISHGNRTSNSKTSGSMWFSDNSENALQYCNGSKLQAMFWVDVLTTNTEPIVAVDKDELVLPRYLILFGKN</sequence>
<evidence type="ECO:0000313" key="3">
    <source>
        <dbReference type="Proteomes" id="UP000789508"/>
    </source>
</evidence>
<feature type="region of interest" description="Disordered" evidence="1">
    <location>
        <begin position="393"/>
        <end position="443"/>
    </location>
</feature>
<gene>
    <name evidence="2" type="ORF">ALEPTO_LOCUS3142</name>
</gene>
<dbReference type="Gene3D" id="3.90.228.10">
    <property type="match status" value="1"/>
</dbReference>
<reference evidence="2" key="1">
    <citation type="submission" date="2021-06" db="EMBL/GenBank/DDBJ databases">
        <authorList>
            <person name="Kallberg Y."/>
            <person name="Tangrot J."/>
            <person name="Rosling A."/>
        </authorList>
    </citation>
    <scope>NUCLEOTIDE SEQUENCE</scope>
    <source>
        <strain evidence="2">FL130A</strain>
    </source>
</reference>
<dbReference type="Proteomes" id="UP000789508">
    <property type="component" value="Unassembled WGS sequence"/>
</dbReference>
<protein>
    <submittedName>
        <fullName evidence="2">5633_t:CDS:1</fullName>
    </submittedName>
</protein>
<dbReference type="SUPFAM" id="SSF56399">
    <property type="entry name" value="ADP-ribosylation"/>
    <property type="match status" value="1"/>
</dbReference>
<proteinExistence type="predicted"/>
<name>A0A9N8ZEK4_9GLOM</name>
<accession>A0A9N8ZEK4</accession>
<dbReference type="OrthoDB" id="9514740at2759"/>
<evidence type="ECO:0000313" key="2">
    <source>
        <dbReference type="EMBL" id="CAG8494146.1"/>
    </source>
</evidence>
<keyword evidence="3" id="KW-1185">Reference proteome</keyword>
<feature type="compositionally biased region" description="Low complexity" evidence="1">
    <location>
        <begin position="419"/>
        <end position="429"/>
    </location>
</feature>
<feature type="compositionally biased region" description="Acidic residues" evidence="1">
    <location>
        <begin position="397"/>
        <end position="406"/>
    </location>
</feature>
<dbReference type="EMBL" id="CAJVPS010000550">
    <property type="protein sequence ID" value="CAG8494146.1"/>
    <property type="molecule type" value="Genomic_DNA"/>
</dbReference>
<organism evidence="2 3">
    <name type="scientific">Ambispora leptoticha</name>
    <dbReference type="NCBI Taxonomy" id="144679"/>
    <lineage>
        <taxon>Eukaryota</taxon>
        <taxon>Fungi</taxon>
        <taxon>Fungi incertae sedis</taxon>
        <taxon>Mucoromycota</taxon>
        <taxon>Glomeromycotina</taxon>
        <taxon>Glomeromycetes</taxon>
        <taxon>Archaeosporales</taxon>
        <taxon>Ambisporaceae</taxon>
        <taxon>Ambispora</taxon>
    </lineage>
</organism>
<evidence type="ECO:0000256" key="1">
    <source>
        <dbReference type="SAM" id="MobiDB-lite"/>
    </source>
</evidence>
<dbReference type="AlphaFoldDB" id="A0A9N8ZEK4"/>
<comment type="caution">
    <text evidence="2">The sequence shown here is derived from an EMBL/GenBank/DDBJ whole genome shotgun (WGS) entry which is preliminary data.</text>
</comment>